<keyword evidence="3" id="KW-1185">Reference proteome</keyword>
<reference evidence="2 3" key="1">
    <citation type="submission" date="2021-02" db="EMBL/GenBank/DDBJ databases">
        <title>Paracoccus methylovroum sp.nov., a new methanol and methylamine utilizing methylotrophic denitrifer.</title>
        <authorList>
            <person name="Timsy T."/>
            <person name="Behrendt U."/>
            <person name="Ulrich A."/>
            <person name="Spanner T."/>
            <person name="Foesel B.U."/>
            <person name="Horn M.A."/>
            <person name="Kolb S."/>
        </authorList>
    </citation>
    <scope>NUCLEOTIDE SEQUENCE [LARGE SCALE GENOMIC DNA]</scope>
    <source>
        <strain evidence="2 3">H4-D09</strain>
        <plasmid evidence="2 3">p1</plasmid>
    </source>
</reference>
<evidence type="ECO:0000313" key="2">
    <source>
        <dbReference type="EMBL" id="QRZ14381.1"/>
    </source>
</evidence>
<dbReference type="EMBL" id="CP070369">
    <property type="protein sequence ID" value="QRZ14381.1"/>
    <property type="molecule type" value="Genomic_DNA"/>
</dbReference>
<name>A0ABX7JJG8_9RHOB</name>
<gene>
    <name evidence="2" type="ORF">JWJ88_12905</name>
</gene>
<dbReference type="Proteomes" id="UP000663629">
    <property type="component" value="Plasmid p1"/>
</dbReference>
<dbReference type="RefSeq" id="WP_205295358.1">
    <property type="nucleotide sequence ID" value="NZ_CP070369.1"/>
</dbReference>
<keyword evidence="1" id="KW-1133">Transmembrane helix</keyword>
<feature type="transmembrane region" description="Helical" evidence="1">
    <location>
        <begin position="82"/>
        <end position="110"/>
    </location>
</feature>
<sequence length="145" mass="15130">MALLSALLIGLVFGAGIAVSGMINPAKVLNFFDIAGTWDPSLAFVMGGALMVVIIGYRLVLRHAAPVFDWRFHLPQRRDIDLALLGGSALFGVGWGLAGFCPGGAIPAIGLMRPEPVLFVAAMIAGIAVAKTVQRGSAARSDNEQ</sequence>
<organism evidence="2 3">
    <name type="scientific">Paracoccus methylovorus</name>
    <dbReference type="NCBI Taxonomy" id="2812658"/>
    <lineage>
        <taxon>Bacteria</taxon>
        <taxon>Pseudomonadati</taxon>
        <taxon>Pseudomonadota</taxon>
        <taxon>Alphaproteobacteria</taxon>
        <taxon>Rhodobacterales</taxon>
        <taxon>Paracoccaceae</taxon>
        <taxon>Paracoccus</taxon>
    </lineage>
</organism>
<protein>
    <submittedName>
        <fullName evidence="2">YeeE/YedE family protein</fullName>
    </submittedName>
</protein>
<keyword evidence="2" id="KW-0614">Plasmid</keyword>
<dbReference type="Pfam" id="PF20398">
    <property type="entry name" value="DUF6691"/>
    <property type="match status" value="1"/>
</dbReference>
<accession>A0ABX7JJG8</accession>
<proteinExistence type="predicted"/>
<geneLocation type="plasmid" evidence="2 3">
    <name>p1</name>
</geneLocation>
<evidence type="ECO:0000256" key="1">
    <source>
        <dbReference type="SAM" id="Phobius"/>
    </source>
</evidence>
<feature type="transmembrane region" description="Helical" evidence="1">
    <location>
        <begin position="42"/>
        <end position="61"/>
    </location>
</feature>
<dbReference type="InterPro" id="IPR046513">
    <property type="entry name" value="DUF6691"/>
</dbReference>
<feature type="transmembrane region" description="Helical" evidence="1">
    <location>
        <begin position="116"/>
        <end position="133"/>
    </location>
</feature>
<keyword evidence="1" id="KW-0472">Membrane</keyword>
<keyword evidence="1" id="KW-0812">Transmembrane</keyword>
<evidence type="ECO:0000313" key="3">
    <source>
        <dbReference type="Proteomes" id="UP000663629"/>
    </source>
</evidence>